<keyword evidence="4" id="KW-1185">Reference proteome</keyword>
<feature type="transmembrane region" description="Helical" evidence="1">
    <location>
        <begin position="143"/>
        <end position="165"/>
    </location>
</feature>
<feature type="transmembrane region" description="Helical" evidence="1">
    <location>
        <begin position="88"/>
        <end position="106"/>
    </location>
</feature>
<dbReference type="AlphaFoldDB" id="A0A2W4DFN7"/>
<evidence type="ECO:0000256" key="1">
    <source>
        <dbReference type="SAM" id="Phobius"/>
    </source>
</evidence>
<evidence type="ECO:0000313" key="4">
    <source>
        <dbReference type="Proteomes" id="UP000248925"/>
    </source>
</evidence>
<organism evidence="3 4">
    <name type="scientific">Rhizobium tubonense</name>
    <dbReference type="NCBI Taxonomy" id="484088"/>
    <lineage>
        <taxon>Bacteria</taxon>
        <taxon>Pseudomonadati</taxon>
        <taxon>Pseudomonadota</taxon>
        <taxon>Alphaproteobacteria</taxon>
        <taxon>Hyphomicrobiales</taxon>
        <taxon>Rhizobiaceae</taxon>
        <taxon>Rhizobium/Agrobacterium group</taxon>
        <taxon>Rhizobium</taxon>
    </lineage>
</organism>
<proteinExistence type="predicted"/>
<dbReference type="Pfam" id="PF04955">
    <property type="entry name" value="HupE_UreJ"/>
    <property type="match status" value="1"/>
</dbReference>
<evidence type="ECO:0000313" key="3">
    <source>
        <dbReference type="EMBL" id="PZM15394.1"/>
    </source>
</evidence>
<sequence length="193" mass="19516">MRSFLIGLALSLPFVTSASAHPAIFHELSFAAGVAHPLSGLDHIAAMVAVGMWAAMKGNRALWLWPLTFVGVMLVGGVLGLADMPVPFVEPGILASVVVLGLMVTFAVNPPPWLGAGLIGVFALLHGHAHGTEIAHTVNGLEYVVGFVVATVALHAVGIGLALALKGTAAGSISRLAGVACTAVGIGMYAGVL</sequence>
<feature type="transmembrane region" description="Helical" evidence="1">
    <location>
        <begin position="113"/>
        <end position="131"/>
    </location>
</feature>
<feature type="transmembrane region" description="Helical" evidence="1">
    <location>
        <begin position="62"/>
        <end position="82"/>
    </location>
</feature>
<protein>
    <submittedName>
        <fullName evidence="3">Protein hupE</fullName>
    </submittedName>
</protein>
<keyword evidence="1" id="KW-0472">Membrane</keyword>
<gene>
    <name evidence="3" type="ORF">CPY51_07255</name>
</gene>
<feature type="signal peptide" evidence="2">
    <location>
        <begin position="1"/>
        <end position="20"/>
    </location>
</feature>
<dbReference type="PIRSF" id="PIRSF016919">
    <property type="entry name" value="HupE_UreJ"/>
    <property type="match status" value="1"/>
</dbReference>
<accession>A0A2W4DFN7</accession>
<dbReference type="InterPro" id="IPR007038">
    <property type="entry name" value="HupE_UreJ"/>
</dbReference>
<keyword evidence="1" id="KW-0812">Transmembrane</keyword>
<dbReference type="OrthoDB" id="9808192at2"/>
<dbReference type="Proteomes" id="UP000248925">
    <property type="component" value="Unassembled WGS sequence"/>
</dbReference>
<comment type="caution">
    <text evidence="3">The sequence shown here is derived from an EMBL/GenBank/DDBJ whole genome shotgun (WGS) entry which is preliminary data.</text>
</comment>
<dbReference type="RefSeq" id="WP_111159624.1">
    <property type="nucleotide sequence ID" value="NZ_PCDP01000020.1"/>
</dbReference>
<feature type="chain" id="PRO_5015915413" evidence="2">
    <location>
        <begin position="21"/>
        <end position="193"/>
    </location>
</feature>
<dbReference type="EMBL" id="PCDP01000020">
    <property type="protein sequence ID" value="PZM15394.1"/>
    <property type="molecule type" value="Genomic_DNA"/>
</dbReference>
<keyword evidence="1" id="KW-1133">Transmembrane helix</keyword>
<reference evidence="3 4" key="1">
    <citation type="journal article" date="2018" name="Sci. Rep.">
        <title>Rhizobium tumorigenes sp. nov., a novel plant tumorigenic bacterium isolated from cane gall tumors on thornless blackberry.</title>
        <authorList>
            <person name="Kuzmanovi N."/>
            <person name="Smalla K."/>
            <person name="Gronow S."/>
            <person name="PuBawska J."/>
        </authorList>
    </citation>
    <scope>NUCLEOTIDE SEQUENCE [LARGE SCALE GENOMIC DNA]</scope>
    <source>
        <strain evidence="3 4">CCBAU 85046</strain>
    </source>
</reference>
<name>A0A2W4DFN7_9HYPH</name>
<feature type="transmembrane region" description="Helical" evidence="1">
    <location>
        <begin position="30"/>
        <end position="55"/>
    </location>
</feature>
<feature type="transmembrane region" description="Helical" evidence="1">
    <location>
        <begin position="172"/>
        <end position="192"/>
    </location>
</feature>
<evidence type="ECO:0000256" key="2">
    <source>
        <dbReference type="SAM" id="SignalP"/>
    </source>
</evidence>
<keyword evidence="2" id="KW-0732">Signal</keyword>